<dbReference type="InterPro" id="IPR026906">
    <property type="entry name" value="LRR_5"/>
</dbReference>
<dbReference type="InterPro" id="IPR032675">
    <property type="entry name" value="LRR_dom_sf"/>
</dbReference>
<dbReference type="Proteomes" id="UP000723714">
    <property type="component" value="Unassembled WGS sequence"/>
</dbReference>
<sequence length="319" mass="37004">MKIDYQVKNNEIEIIRCYGNDPKVIIPECIAGMPVTKAAPYAFSEHKEKEQEDVLTYETEGHVLFSGEEHLLVGQAVEEIMFPSTVKEIGNYIFYGCKRLNRLEFSDSLMQIGSGAFTGCSGLRALKVRMEAGEKSCVKEILGDLWQRMDVTFCYEREKKSAVLVFPEHYEEAVENTPARILFTQHHGSGNNYRQCFYNKEMDYRKYDSLFSVAAAWDRAEVLADIAFGRLGHPYRLADNDRQVYQNLIKNRYEEIIKYLIEQENLLHIRLISEEELWSQEMLELALDLASRQGKAEILSYLMNEKQKSFPQKKKSFVL</sequence>
<protein>
    <submittedName>
        <fullName evidence="1">Leucine-rich repeat domain-containing protein</fullName>
    </submittedName>
</protein>
<name>A0ABS6DB93_9FIRM</name>
<dbReference type="EMBL" id="JABACJ020000048">
    <property type="protein sequence ID" value="MBU3878759.1"/>
    <property type="molecule type" value="Genomic_DNA"/>
</dbReference>
<evidence type="ECO:0000313" key="1">
    <source>
        <dbReference type="EMBL" id="MBU3878759.1"/>
    </source>
</evidence>
<proteinExistence type="predicted"/>
<reference evidence="1 2" key="1">
    <citation type="submission" date="2021-06" db="EMBL/GenBank/DDBJ databases">
        <title>Faecalicatena sp. nov. isolated from porcine feces.</title>
        <authorList>
            <person name="Oh B.S."/>
            <person name="Lee J.H."/>
        </authorList>
    </citation>
    <scope>NUCLEOTIDE SEQUENCE [LARGE SCALE GENOMIC DNA]</scope>
    <source>
        <strain evidence="1 2">AGMB00832</strain>
    </source>
</reference>
<evidence type="ECO:0000313" key="2">
    <source>
        <dbReference type="Proteomes" id="UP000723714"/>
    </source>
</evidence>
<gene>
    <name evidence="1" type="ORF">HGO97_023465</name>
</gene>
<comment type="caution">
    <text evidence="1">The sequence shown here is derived from an EMBL/GenBank/DDBJ whole genome shotgun (WGS) entry which is preliminary data.</text>
</comment>
<dbReference type="Gene3D" id="3.80.10.10">
    <property type="entry name" value="Ribonuclease Inhibitor"/>
    <property type="match status" value="1"/>
</dbReference>
<accession>A0ABS6DB93</accession>
<dbReference type="RefSeq" id="WP_168866599.1">
    <property type="nucleotide sequence ID" value="NZ_JABACJ020000048.1"/>
</dbReference>
<dbReference type="Pfam" id="PF13306">
    <property type="entry name" value="LRR_5"/>
    <property type="match status" value="1"/>
</dbReference>
<organism evidence="1 2">
    <name type="scientific">Faecalicatena faecalis</name>
    <dbReference type="NCBI Taxonomy" id="2726362"/>
    <lineage>
        <taxon>Bacteria</taxon>
        <taxon>Bacillati</taxon>
        <taxon>Bacillota</taxon>
        <taxon>Clostridia</taxon>
        <taxon>Lachnospirales</taxon>
        <taxon>Lachnospiraceae</taxon>
        <taxon>Faecalicatena</taxon>
    </lineage>
</organism>
<keyword evidence="2" id="KW-1185">Reference proteome</keyword>